<feature type="compositionally biased region" description="Basic and acidic residues" evidence="2">
    <location>
        <begin position="964"/>
        <end position="994"/>
    </location>
</feature>
<feature type="compositionally biased region" description="Gly residues" evidence="2">
    <location>
        <begin position="995"/>
        <end position="1008"/>
    </location>
</feature>
<evidence type="ECO:0008006" key="6">
    <source>
        <dbReference type="Google" id="ProtNLM"/>
    </source>
</evidence>
<accession>A0A8H2LGR6</accession>
<feature type="region of interest" description="Disordered" evidence="2">
    <location>
        <begin position="935"/>
        <end position="1012"/>
    </location>
</feature>
<gene>
    <name evidence="4" type="ORF">ES676_08270</name>
</gene>
<protein>
    <recommendedName>
        <fullName evidence="6">DUF4175 family protein</fullName>
    </recommendedName>
</protein>
<keyword evidence="3" id="KW-1133">Transmembrane helix</keyword>
<feature type="compositionally biased region" description="Basic and acidic residues" evidence="2">
    <location>
        <begin position="731"/>
        <end position="749"/>
    </location>
</feature>
<keyword evidence="1" id="KW-0175">Coiled coil</keyword>
<feature type="transmembrane region" description="Helical" evidence="3">
    <location>
        <begin position="56"/>
        <end position="74"/>
    </location>
</feature>
<dbReference type="PANTHER" id="PTHR24637:SF417">
    <property type="entry name" value="COL_CUTICLE_N DOMAIN-CONTAINING PROTEIN"/>
    <property type="match status" value="1"/>
</dbReference>
<feature type="compositionally biased region" description="Basic and acidic residues" evidence="2">
    <location>
        <begin position="941"/>
        <end position="955"/>
    </location>
</feature>
<evidence type="ECO:0000256" key="3">
    <source>
        <dbReference type="SAM" id="Phobius"/>
    </source>
</evidence>
<feature type="region of interest" description="Disordered" evidence="2">
    <location>
        <begin position="662"/>
        <end position="687"/>
    </location>
</feature>
<organism evidence="4 5">
    <name type="scientific">Bizionia saleffrena</name>
    <dbReference type="NCBI Taxonomy" id="291189"/>
    <lineage>
        <taxon>Bacteria</taxon>
        <taxon>Pseudomonadati</taxon>
        <taxon>Bacteroidota</taxon>
        <taxon>Flavobacteriia</taxon>
        <taxon>Flavobacteriales</taxon>
        <taxon>Flavobacteriaceae</taxon>
        <taxon>Bizionia</taxon>
    </lineage>
</organism>
<feature type="compositionally biased region" description="Low complexity" evidence="2">
    <location>
        <begin position="757"/>
        <end position="779"/>
    </location>
</feature>
<dbReference type="EMBL" id="VSKM01000007">
    <property type="protein sequence ID" value="TYB74168.1"/>
    <property type="molecule type" value="Genomic_DNA"/>
</dbReference>
<sequence>MSTFKIIQDKLEQFIKKYYVNALIKGVILFFSIGLLYFLITLSIESVLWLNTTARAILFWVFIVVECALFYRFIAMPLAQLFKLQHGINTTDASKLIGNHFPEVSDKLLNVLQLHSEKTQSELLLASIDQKAKELSPIPFKLAINFKHNLQYLKYAVIPLAIIFCVTIFGKLNWFSDSYNRVVNYKTAYEAPAPFQFYVLNTPLKATENQSFTLIVKTGGNVIPESAQIEFNNEIYYLKQQGSGAFEFVFEQPKTDITFRLTANGIYSKPYTLQVVEVPTLLNFEMVLDYPAYTNKRDDVLQSTGNAVVPQGTKVTWTLTTKATETVTLYSADTLTFKPFKTDGFQASKRLFTAMDYSITTSNTNLKDYENLAFTIAVINDEYPELNLETKVDSLDLQTLYFYGQASDDYGLSKLRLVYYKAEKNSKKEIKVIPMARSNYAEFISAFPNDLDIEDGVAYELYFEVFDNDGANASKSTKSTVFTYRKRTQIEEEEKQLKEQNETIKALDKVLDNFDKQQKELEQLSKTQKEKSELNFNDKKKFENFIKRQKQQENMMQEFNKKMKDNLEDFQKEDQKEDPFKEDLKERLQENEAQLKRDEKLLEELEKIKDKISKEELSDKIDKLAKQNKNQKRSLEQMLELTKRYYVTKKMEKIAEELQQLGEKQEELSEEEQEKNTKEKQENLNNEFIKLQEQLDELQKDNSELKQPLKLPRQQKEEKAIVREQQQATEALEKKKAADNSESQKEEHKKAQKKQKNASQKMKEMGQQMEQQMGQSGQEALEEDMAMLRQILDNLVVFSFDEEAVMNQFKSIQTNHNEYANYLKKQKELRTHFEHVDDSLFALSLRQPKISEQINKEIYEVYFNVDKALDQLAENNLYQGVSAQQYAVTSANNLANLLSDMSDALQMQMMPSSGQGQGGMPLPDIIISQEALNEQMKQGMKKGEKGAPKEGDGQKPGEQGPKGKAGEKGEEGEDGKSGENGKSGKDGKEGKDGEGNGNGEGNGSGTQGFDGFNEDLNGELYRIYQEQQMIRQALELRLEKEGIRGNGEARQLLKDMEGVELDLINEGFTNQTLSKMMNLQHQLLKLDNATFQQGQDTKRKAVTNTKNFNNTTKNQMPKAKQYFNSIEILNKQTLPLQPVFREKVQDYFKQKTN</sequence>
<proteinExistence type="predicted"/>
<keyword evidence="3" id="KW-0812">Transmembrane</keyword>
<reference evidence="4 5" key="1">
    <citation type="submission" date="2019-08" db="EMBL/GenBank/DDBJ databases">
        <title>Genomes of Antarctic Bizionia species.</title>
        <authorList>
            <person name="Bowman J.P."/>
        </authorList>
    </citation>
    <scope>NUCLEOTIDE SEQUENCE [LARGE SCALE GENOMIC DNA]</scope>
    <source>
        <strain evidence="4 5">HFD</strain>
    </source>
</reference>
<dbReference type="AlphaFoldDB" id="A0A8H2LGR6"/>
<feature type="region of interest" description="Disordered" evidence="2">
    <location>
        <begin position="703"/>
        <end position="780"/>
    </location>
</feature>
<feature type="transmembrane region" description="Helical" evidence="3">
    <location>
        <begin position="20"/>
        <end position="44"/>
    </location>
</feature>
<evidence type="ECO:0000256" key="2">
    <source>
        <dbReference type="SAM" id="MobiDB-lite"/>
    </source>
</evidence>
<keyword evidence="5" id="KW-1185">Reference proteome</keyword>
<comment type="caution">
    <text evidence="4">The sequence shown here is derived from an EMBL/GenBank/DDBJ whole genome shotgun (WGS) entry which is preliminary data.</text>
</comment>
<feature type="transmembrane region" description="Helical" evidence="3">
    <location>
        <begin position="152"/>
        <end position="174"/>
    </location>
</feature>
<evidence type="ECO:0000313" key="4">
    <source>
        <dbReference type="EMBL" id="TYB74168.1"/>
    </source>
</evidence>
<dbReference type="PANTHER" id="PTHR24637">
    <property type="entry name" value="COLLAGEN"/>
    <property type="match status" value="1"/>
</dbReference>
<evidence type="ECO:0000256" key="1">
    <source>
        <dbReference type="SAM" id="Coils"/>
    </source>
</evidence>
<evidence type="ECO:0000313" key="5">
    <source>
        <dbReference type="Proteomes" id="UP000323324"/>
    </source>
</evidence>
<dbReference type="RefSeq" id="WP_148369853.1">
    <property type="nucleotide sequence ID" value="NZ_VSKM01000007.1"/>
</dbReference>
<dbReference type="Proteomes" id="UP000323324">
    <property type="component" value="Unassembled WGS sequence"/>
</dbReference>
<feature type="coiled-coil region" evidence="1">
    <location>
        <begin position="487"/>
        <end position="534"/>
    </location>
</feature>
<name>A0A8H2LGR6_9FLAO</name>
<keyword evidence="3" id="KW-0472">Membrane</keyword>